<dbReference type="SMART" id="SM00065">
    <property type="entry name" value="GAF"/>
    <property type="match status" value="1"/>
</dbReference>
<dbReference type="Pfam" id="PF04967">
    <property type="entry name" value="HTH_10"/>
    <property type="match status" value="1"/>
</dbReference>
<dbReference type="SUPFAM" id="SSF158472">
    <property type="entry name" value="HAMP domain-like"/>
    <property type="match status" value="1"/>
</dbReference>
<dbReference type="GO" id="GO:0007165">
    <property type="term" value="P:signal transduction"/>
    <property type="evidence" value="ECO:0007669"/>
    <property type="project" value="UniProtKB-KW"/>
</dbReference>
<dbReference type="InterPro" id="IPR003660">
    <property type="entry name" value="HAMP_dom"/>
</dbReference>
<keyword evidence="2" id="KW-0804">Transcription</keyword>
<dbReference type="EMBL" id="CP045488">
    <property type="protein sequence ID" value="QFU82182.1"/>
    <property type="molecule type" value="Genomic_DNA"/>
</dbReference>
<dbReference type="InterPro" id="IPR001610">
    <property type="entry name" value="PAC"/>
</dbReference>
<dbReference type="SUPFAM" id="SSF88659">
    <property type="entry name" value="Sigma3 and sigma4 domains of RNA polymerase sigma factors"/>
    <property type="match status" value="1"/>
</dbReference>
<dbReference type="SUPFAM" id="SSF55785">
    <property type="entry name" value="PYP-like sensor domain (PAS domain)"/>
    <property type="match status" value="2"/>
</dbReference>
<dbReference type="InterPro" id="IPR000700">
    <property type="entry name" value="PAS-assoc_C"/>
</dbReference>
<dbReference type="Gene3D" id="3.30.450.40">
    <property type="match status" value="2"/>
</dbReference>
<reference evidence="9 10" key="1">
    <citation type="journal article" date="2007" name="Int. J. Syst. Evol. Microbiol.">
        <title>Natronorubrum sulfidifaciens sp. nov., an extremely haloalkaliphilic archaeon isolated from Aiding salt lake in Xin-Jiang, China.</title>
        <authorList>
            <person name="Cui H.L."/>
            <person name="Tohty D."/>
            <person name="Liu H.C."/>
            <person name="Liu S.J."/>
            <person name="Oren A."/>
            <person name="Zhou P.J."/>
        </authorList>
    </citation>
    <scope>NUCLEOTIDE SEQUENCE [LARGE SCALE GENOMIC DNA]</scope>
    <source>
        <strain evidence="9 10">7-3</strain>
    </source>
</reference>
<evidence type="ECO:0000313" key="10">
    <source>
        <dbReference type="Proteomes" id="UP000326170"/>
    </source>
</evidence>
<dbReference type="SMART" id="SM00304">
    <property type="entry name" value="HAMP"/>
    <property type="match status" value="1"/>
</dbReference>
<gene>
    <name evidence="9" type="ORF">GCU68_06380</name>
</gene>
<evidence type="ECO:0000259" key="8">
    <source>
        <dbReference type="PROSITE" id="PS50885"/>
    </source>
</evidence>
<dbReference type="Pfam" id="PF08448">
    <property type="entry name" value="PAS_4"/>
    <property type="match status" value="2"/>
</dbReference>
<dbReference type="PROSITE" id="PS50113">
    <property type="entry name" value="PAC"/>
    <property type="match status" value="2"/>
</dbReference>
<dbReference type="KEGG" id="nas:GCU68_06380"/>
<dbReference type="InterPro" id="IPR007050">
    <property type="entry name" value="HTH_bacterioopsin"/>
</dbReference>
<dbReference type="PROSITE" id="PS50885">
    <property type="entry name" value="HAMP"/>
    <property type="match status" value="1"/>
</dbReference>
<evidence type="ECO:0000259" key="6">
    <source>
        <dbReference type="PROSITE" id="PS50112"/>
    </source>
</evidence>
<dbReference type="Gene3D" id="6.10.340.10">
    <property type="match status" value="1"/>
</dbReference>
<dbReference type="PROSITE" id="PS50112">
    <property type="entry name" value="PAS"/>
    <property type="match status" value="1"/>
</dbReference>
<dbReference type="InterPro" id="IPR003018">
    <property type="entry name" value="GAF"/>
</dbReference>
<evidence type="ECO:0000256" key="5">
    <source>
        <dbReference type="SAM" id="Phobius"/>
    </source>
</evidence>
<feature type="domain" description="PAS" evidence="6">
    <location>
        <begin position="130"/>
        <end position="193"/>
    </location>
</feature>
<dbReference type="Gene3D" id="3.30.450.20">
    <property type="entry name" value="PAS domain"/>
    <property type="match status" value="2"/>
</dbReference>
<dbReference type="GO" id="GO:0016020">
    <property type="term" value="C:membrane"/>
    <property type="evidence" value="ECO:0007669"/>
    <property type="project" value="InterPro"/>
</dbReference>
<organism evidence="9 10">
    <name type="scientific">Natronorubrum aibiense</name>
    <dbReference type="NCBI Taxonomy" id="348826"/>
    <lineage>
        <taxon>Archaea</taxon>
        <taxon>Methanobacteriati</taxon>
        <taxon>Methanobacteriota</taxon>
        <taxon>Stenosarchaea group</taxon>
        <taxon>Halobacteria</taxon>
        <taxon>Halobacteriales</taxon>
        <taxon>Natrialbaceae</taxon>
        <taxon>Natronorubrum</taxon>
    </lineage>
</organism>
<evidence type="ECO:0000259" key="7">
    <source>
        <dbReference type="PROSITE" id="PS50113"/>
    </source>
</evidence>
<dbReference type="AlphaFoldDB" id="A0A5P9P234"/>
<dbReference type="InterPro" id="IPR029016">
    <property type="entry name" value="GAF-like_dom_sf"/>
</dbReference>
<keyword evidence="5" id="KW-0472">Membrane</keyword>
<keyword evidence="10" id="KW-1185">Reference proteome</keyword>
<dbReference type="SUPFAM" id="SSF55781">
    <property type="entry name" value="GAF domain-like"/>
    <property type="match status" value="2"/>
</dbReference>
<dbReference type="InterPro" id="IPR013656">
    <property type="entry name" value="PAS_4"/>
</dbReference>
<feature type="transmembrane region" description="Helical" evidence="5">
    <location>
        <begin position="21"/>
        <end position="42"/>
    </location>
</feature>
<proteinExistence type="predicted"/>
<dbReference type="Gene3D" id="1.10.10.10">
    <property type="entry name" value="Winged helix-like DNA-binding domain superfamily/Winged helix DNA-binding domain"/>
    <property type="match status" value="1"/>
</dbReference>
<dbReference type="InterPro" id="IPR013324">
    <property type="entry name" value="RNA_pol_sigma_r3/r4-like"/>
</dbReference>
<evidence type="ECO:0000256" key="1">
    <source>
        <dbReference type="ARBA" id="ARBA00023015"/>
    </source>
</evidence>
<dbReference type="SMART" id="SM00091">
    <property type="entry name" value="PAS"/>
    <property type="match status" value="2"/>
</dbReference>
<dbReference type="NCBIfam" id="TIGR00229">
    <property type="entry name" value="sensory_box"/>
    <property type="match status" value="2"/>
</dbReference>
<keyword evidence="3" id="KW-0807">Transducer</keyword>
<feature type="domain" description="PAC" evidence="7">
    <location>
        <begin position="195"/>
        <end position="246"/>
    </location>
</feature>
<name>A0A5P9P234_9EURY</name>
<feature type="domain" description="HAMP" evidence="8">
    <location>
        <begin position="70"/>
        <end position="118"/>
    </location>
</feature>
<dbReference type="Pfam" id="PF00672">
    <property type="entry name" value="HAMP"/>
    <property type="match status" value="1"/>
</dbReference>
<feature type="coiled-coil region" evidence="4">
    <location>
        <begin position="518"/>
        <end position="545"/>
    </location>
</feature>
<keyword evidence="5" id="KW-1133">Transmembrane helix</keyword>
<dbReference type="InterPro" id="IPR035965">
    <property type="entry name" value="PAS-like_dom_sf"/>
</dbReference>
<dbReference type="PANTHER" id="PTHR34236">
    <property type="entry name" value="DIMETHYL SULFOXIDE REDUCTASE TRANSCRIPTIONAL ACTIVATOR"/>
    <property type="match status" value="1"/>
</dbReference>
<evidence type="ECO:0000256" key="4">
    <source>
        <dbReference type="SAM" id="Coils"/>
    </source>
</evidence>
<dbReference type="Pfam" id="PF15915">
    <property type="entry name" value="BAT"/>
    <property type="match status" value="1"/>
</dbReference>
<dbReference type="CDD" id="cd00130">
    <property type="entry name" value="PAS"/>
    <property type="match status" value="2"/>
</dbReference>
<evidence type="ECO:0000313" key="9">
    <source>
        <dbReference type="EMBL" id="QFU82182.1"/>
    </source>
</evidence>
<sequence length="935" mass="103429">MRDATRRRVLATRFPTSRTGTVAFALTLVALAIIWDGTTVPIRSVVDQSSLAVLSTVGLFGLVVPSDTGNAIARLTEKIERFDAGGDDVDFSSDRDDELGDLANAIDSMVETVRESERRLERQLGHTNDVLDAIDDVFYVLDGDGNVQRWNERLPAMTGYSNDEIESMHVLEFYEGDDEELIQAAMERAQETGSARVEADVQTADGDFVPHEFTAVDLEDPDGNPVLAGIGRDVRERKHLERELQTEKEHFRVALENSPMVAFRMDTDLRYTWIGNPHPKFRRDDVLGKRDDELLPPAAAETLMAPKRTVLATGEGVREEVTYELSGSVVTYDLTVEPLRDDSGEIVGLSCSSLDITDRKEYERALSSIHEASHELLHTATASDVAELIVETTEDILDVTGVGIYRLSNDVSRLEPIASTAGFGDRDGDPPSVPIGDSDSIVWNTFVGGTQTVFDDTEPNEHPQLFDEPVDGGFFVPISESGVFVVLAPPSTIDDETRKLVETLAATTEATFDRLESEASLREQDAELEERNDRLERQIQITEIIRTVNQSLVSATTREEIERTVCERLVANDDIAFAWIGSLDASETTLQPHSWAGTNQDYLNAVSLETTETPREPSVRTARTERATVVTNVLEDLKTDAWRKHALAAGFSSCLAVPIRVDKYSYGVLSVYATEPGVFDDLERTVFEELGESIANSITAVKTRQALQADTLLELTLRFDGAETFLARVARNASCQVEYEGVTAYSVDETRLFFSTIGGDPDEISDYLAGSVSVRSHALVNESGDRCLFEAAITGRVIASKLVRHGARPRSIRATETGLEAVVDVPPTSNVREFVGMLSEQYPSVELVARRDVKRTMHTREELVTSLVAELTPRQLEVMKTAYYAGFFEWPRESTGEDIAELLGVSQPTVNRHLRFGQQRLLGQLFGSDNRTIVE</sequence>
<feature type="domain" description="PAC" evidence="7">
    <location>
        <begin position="315"/>
        <end position="368"/>
    </location>
</feature>
<evidence type="ECO:0000256" key="2">
    <source>
        <dbReference type="ARBA" id="ARBA00023163"/>
    </source>
</evidence>
<dbReference type="Pfam" id="PF13185">
    <property type="entry name" value="GAF_2"/>
    <property type="match status" value="1"/>
</dbReference>
<dbReference type="Proteomes" id="UP000326170">
    <property type="component" value="Chromosome"/>
</dbReference>
<protein>
    <submittedName>
        <fullName evidence="9">PAS domain-containing protein</fullName>
    </submittedName>
</protein>
<keyword evidence="1" id="KW-0805">Transcription regulation</keyword>
<dbReference type="InterPro" id="IPR036388">
    <property type="entry name" value="WH-like_DNA-bd_sf"/>
</dbReference>
<evidence type="ECO:0000256" key="3">
    <source>
        <dbReference type="ARBA" id="ARBA00023224"/>
    </source>
</evidence>
<dbReference type="InterPro" id="IPR000014">
    <property type="entry name" value="PAS"/>
</dbReference>
<keyword evidence="5" id="KW-0812">Transmembrane</keyword>
<dbReference type="PANTHER" id="PTHR34236:SF1">
    <property type="entry name" value="DIMETHYL SULFOXIDE REDUCTASE TRANSCRIPTIONAL ACTIVATOR"/>
    <property type="match status" value="1"/>
</dbReference>
<accession>A0A5P9P234</accession>
<dbReference type="SMART" id="SM00086">
    <property type="entry name" value="PAC"/>
    <property type="match status" value="2"/>
</dbReference>
<dbReference type="InterPro" id="IPR031803">
    <property type="entry name" value="BAT_GAF/HTH-assoc"/>
</dbReference>
<keyword evidence="4" id="KW-0175">Coiled coil</keyword>
<dbReference type="CDD" id="cd06225">
    <property type="entry name" value="HAMP"/>
    <property type="match status" value="1"/>
</dbReference>